<feature type="domain" description="EAL" evidence="3">
    <location>
        <begin position="545"/>
        <end position="801"/>
    </location>
</feature>
<dbReference type="Gene3D" id="3.20.20.450">
    <property type="entry name" value="EAL domain"/>
    <property type="match status" value="1"/>
</dbReference>
<dbReference type="Gene3D" id="3.30.450.20">
    <property type="entry name" value="PAS domain"/>
    <property type="match status" value="3"/>
</dbReference>
<dbReference type="PROSITE" id="PS50883">
    <property type="entry name" value="EAL"/>
    <property type="match status" value="1"/>
</dbReference>
<protein>
    <submittedName>
        <fullName evidence="5">EAL domain-containing protein</fullName>
    </submittedName>
</protein>
<feature type="domain" description="PAS" evidence="1">
    <location>
        <begin position="248"/>
        <end position="312"/>
    </location>
</feature>
<dbReference type="InterPro" id="IPR013655">
    <property type="entry name" value="PAS_fold_3"/>
</dbReference>
<dbReference type="SUPFAM" id="SSF55785">
    <property type="entry name" value="PYP-like sensor domain (PAS domain)"/>
    <property type="match status" value="3"/>
</dbReference>
<dbReference type="SMART" id="SM00267">
    <property type="entry name" value="GGDEF"/>
    <property type="match status" value="1"/>
</dbReference>
<dbReference type="PANTHER" id="PTHR44757">
    <property type="entry name" value="DIGUANYLATE CYCLASE DGCP"/>
    <property type="match status" value="1"/>
</dbReference>
<dbReference type="NCBIfam" id="TIGR00229">
    <property type="entry name" value="sensory_box"/>
    <property type="match status" value="3"/>
</dbReference>
<dbReference type="NCBIfam" id="TIGR00254">
    <property type="entry name" value="GGDEF"/>
    <property type="match status" value="1"/>
</dbReference>
<dbReference type="RefSeq" id="WP_379678703.1">
    <property type="nucleotide sequence ID" value="NZ_JBHLWP010000009.1"/>
</dbReference>
<dbReference type="EMBL" id="JBHLWP010000009">
    <property type="protein sequence ID" value="MFC0251873.1"/>
    <property type="molecule type" value="Genomic_DNA"/>
</dbReference>
<evidence type="ECO:0000259" key="2">
    <source>
        <dbReference type="PROSITE" id="PS50113"/>
    </source>
</evidence>
<evidence type="ECO:0000313" key="6">
    <source>
        <dbReference type="Proteomes" id="UP001589773"/>
    </source>
</evidence>
<organism evidence="5 6">
    <name type="scientific">Massilia consociata</name>
    <dbReference type="NCBI Taxonomy" id="760117"/>
    <lineage>
        <taxon>Bacteria</taxon>
        <taxon>Pseudomonadati</taxon>
        <taxon>Pseudomonadota</taxon>
        <taxon>Betaproteobacteria</taxon>
        <taxon>Burkholderiales</taxon>
        <taxon>Oxalobacteraceae</taxon>
        <taxon>Telluria group</taxon>
        <taxon>Massilia</taxon>
    </lineage>
</organism>
<dbReference type="CDD" id="cd01948">
    <property type="entry name" value="EAL"/>
    <property type="match status" value="1"/>
</dbReference>
<feature type="domain" description="PAS" evidence="1">
    <location>
        <begin position="4"/>
        <end position="52"/>
    </location>
</feature>
<comment type="caution">
    <text evidence="5">The sequence shown here is derived from an EMBL/GenBank/DDBJ whole genome shotgun (WGS) entry which is preliminary data.</text>
</comment>
<dbReference type="InterPro" id="IPR043128">
    <property type="entry name" value="Rev_trsase/Diguanyl_cyclase"/>
</dbReference>
<dbReference type="PROSITE" id="PS50887">
    <property type="entry name" value="GGDEF"/>
    <property type="match status" value="1"/>
</dbReference>
<dbReference type="PANTHER" id="PTHR44757:SF2">
    <property type="entry name" value="BIOFILM ARCHITECTURE MAINTENANCE PROTEIN MBAA"/>
    <property type="match status" value="1"/>
</dbReference>
<dbReference type="Pfam" id="PF00990">
    <property type="entry name" value="GGDEF"/>
    <property type="match status" value="1"/>
</dbReference>
<dbReference type="InterPro" id="IPR000160">
    <property type="entry name" value="GGDEF_dom"/>
</dbReference>
<dbReference type="Pfam" id="PF08447">
    <property type="entry name" value="PAS_3"/>
    <property type="match status" value="1"/>
</dbReference>
<accession>A0ABV6FEB8</accession>
<evidence type="ECO:0000259" key="1">
    <source>
        <dbReference type="PROSITE" id="PS50112"/>
    </source>
</evidence>
<gene>
    <name evidence="5" type="ORF">ACFFJK_08235</name>
</gene>
<dbReference type="InterPro" id="IPR035919">
    <property type="entry name" value="EAL_sf"/>
</dbReference>
<dbReference type="Pfam" id="PF08448">
    <property type="entry name" value="PAS_4"/>
    <property type="match status" value="2"/>
</dbReference>
<dbReference type="Pfam" id="PF00563">
    <property type="entry name" value="EAL"/>
    <property type="match status" value="1"/>
</dbReference>
<name>A0ABV6FEB8_9BURK</name>
<dbReference type="PROSITE" id="PS50113">
    <property type="entry name" value="PAC"/>
    <property type="match status" value="1"/>
</dbReference>
<dbReference type="InterPro" id="IPR052155">
    <property type="entry name" value="Biofilm_reg_signaling"/>
</dbReference>
<dbReference type="InterPro" id="IPR000014">
    <property type="entry name" value="PAS"/>
</dbReference>
<dbReference type="SUPFAM" id="SSF55073">
    <property type="entry name" value="Nucleotide cyclase"/>
    <property type="match status" value="1"/>
</dbReference>
<dbReference type="CDD" id="cd00130">
    <property type="entry name" value="PAS"/>
    <property type="match status" value="3"/>
</dbReference>
<reference evidence="5 6" key="1">
    <citation type="submission" date="2024-09" db="EMBL/GenBank/DDBJ databases">
        <authorList>
            <person name="Sun Q."/>
            <person name="Mori K."/>
        </authorList>
    </citation>
    <scope>NUCLEOTIDE SEQUENCE [LARGE SCALE GENOMIC DNA]</scope>
    <source>
        <strain evidence="5 6">CCM 7792</strain>
    </source>
</reference>
<sequence length="811" mass="90834">MKPRQFSAQDIIECMTDGFVAFDKQWRYTYVNAHAARMFGTTPQALLGRTYLECFPDAQGTRFELAYRQAMRERIAVHIEDYYPPWGRWFENHIYPAADGISVFFHEITERKVAEQLLADNAAQLAETQQLARLGSWKWLAESGKILCSEELARIFGRERSTIDSLASFMACVLPEDRPVLVQAREQAVRRHDAWETEYRIVHPEGRRLFIRERGKVMLDTAGNVSALSGYAQDISSIRQAESELHRQQQLMGMIVDAMPINIYVKDRHGRYLRFNKEAERATGTPREEAIGKTDDDLFPEHIASTIRAEDRLVMETGETTTREMTLPLHGGSRHMLVGRSRLQLADEEASLLGFSIDITDRKESELRSEYLGSHDPLTGLPNRSLLQDRLEHAIAHAHRTKRVVAVLFFDLDRFKVINDSLGHKCGDELLCVLAQRLAGCIREGDTLARLGGDEFVIVLEDLESAGEAAFYAEEALTRIAQNLALEMQVVTPSASMGISLYPKDGEDSATLLKNADIAMYQAKKAGGNGLRFFDHVMNAQAMRRMLIESNLRRALDSGSSQVGLHYQPIVDLTSGRLIGMEALARGNFPDRSISTPDCFIPVAEETGLIVPLGEKLLRQACGQFARWQREADTDVALSVNLSVRQLGASGLVAMVRSALGDTGMDPALLQLEITETGLMHNIDHARRILHELAQMGIRLSIDDFGTGYSSLSYLKTLPIHKLKIDRSFVRDVVEDNDDASIVNAIIGLAHNLGLKVISEGVETREQMDFLRNHGCDEGQGYYFSRALDSGSMEALLVRSRNPSSDVRGRH</sequence>
<dbReference type="Gene3D" id="3.30.70.270">
    <property type="match status" value="1"/>
</dbReference>
<feature type="domain" description="PAC" evidence="2">
    <location>
        <begin position="195"/>
        <end position="247"/>
    </location>
</feature>
<evidence type="ECO:0000313" key="5">
    <source>
        <dbReference type="EMBL" id="MFC0251873.1"/>
    </source>
</evidence>
<evidence type="ECO:0000259" key="3">
    <source>
        <dbReference type="PROSITE" id="PS50883"/>
    </source>
</evidence>
<evidence type="ECO:0000259" key="4">
    <source>
        <dbReference type="PROSITE" id="PS50887"/>
    </source>
</evidence>
<feature type="domain" description="GGDEF" evidence="4">
    <location>
        <begin position="403"/>
        <end position="536"/>
    </location>
</feature>
<dbReference type="InterPro" id="IPR001633">
    <property type="entry name" value="EAL_dom"/>
</dbReference>
<dbReference type="InterPro" id="IPR035965">
    <property type="entry name" value="PAS-like_dom_sf"/>
</dbReference>
<dbReference type="Proteomes" id="UP001589773">
    <property type="component" value="Unassembled WGS sequence"/>
</dbReference>
<dbReference type="InterPro" id="IPR013656">
    <property type="entry name" value="PAS_4"/>
</dbReference>
<dbReference type="PROSITE" id="PS50112">
    <property type="entry name" value="PAS"/>
    <property type="match status" value="2"/>
</dbReference>
<dbReference type="Gene3D" id="2.10.70.100">
    <property type="match status" value="1"/>
</dbReference>
<keyword evidence="6" id="KW-1185">Reference proteome</keyword>
<dbReference type="SMART" id="SM00052">
    <property type="entry name" value="EAL"/>
    <property type="match status" value="1"/>
</dbReference>
<dbReference type="InterPro" id="IPR029787">
    <property type="entry name" value="Nucleotide_cyclase"/>
</dbReference>
<dbReference type="InterPro" id="IPR000700">
    <property type="entry name" value="PAS-assoc_C"/>
</dbReference>
<proteinExistence type="predicted"/>
<dbReference type="CDD" id="cd01949">
    <property type="entry name" value="GGDEF"/>
    <property type="match status" value="1"/>
</dbReference>
<dbReference type="SMART" id="SM00091">
    <property type="entry name" value="PAS"/>
    <property type="match status" value="3"/>
</dbReference>
<dbReference type="SUPFAM" id="SSF141868">
    <property type="entry name" value="EAL domain-like"/>
    <property type="match status" value="1"/>
</dbReference>